<dbReference type="InterPro" id="IPR046849">
    <property type="entry name" value="E2_motif"/>
</dbReference>
<dbReference type="Pfam" id="PF13041">
    <property type="entry name" value="PPR_2"/>
    <property type="match status" value="3"/>
</dbReference>
<dbReference type="Proteomes" id="UP000655225">
    <property type="component" value="Unassembled WGS sequence"/>
</dbReference>
<dbReference type="PANTHER" id="PTHR47926">
    <property type="entry name" value="PENTATRICOPEPTIDE REPEAT-CONTAINING PROTEIN"/>
    <property type="match status" value="1"/>
</dbReference>
<dbReference type="OMA" id="ACYAQSG"/>
<dbReference type="Pfam" id="PF01535">
    <property type="entry name" value="PPR"/>
    <property type="match status" value="3"/>
</dbReference>
<comment type="caution">
    <text evidence="4">The sequence shown here is derived from an EMBL/GenBank/DDBJ whole genome shotgun (WGS) entry which is preliminary data.</text>
</comment>
<feature type="domain" description="DYW" evidence="3">
    <location>
        <begin position="586"/>
        <end position="678"/>
    </location>
</feature>
<feature type="repeat" description="PPR" evidence="2">
    <location>
        <begin position="176"/>
        <end position="206"/>
    </location>
</feature>
<gene>
    <name evidence="4" type="ORF">HHK36_024071</name>
</gene>
<dbReference type="FunFam" id="1.25.40.10:FF:000470">
    <property type="entry name" value="Pentatricopeptide repeat-containing protein At5g66520"/>
    <property type="match status" value="1"/>
</dbReference>
<dbReference type="Pfam" id="PF14432">
    <property type="entry name" value="DYW_deaminase"/>
    <property type="match status" value="1"/>
</dbReference>
<dbReference type="AlphaFoldDB" id="A0A834YK86"/>
<dbReference type="InterPro" id="IPR011990">
    <property type="entry name" value="TPR-like_helical_dom_sf"/>
</dbReference>
<feature type="repeat" description="PPR" evidence="2">
    <location>
        <begin position="370"/>
        <end position="404"/>
    </location>
</feature>
<dbReference type="FunFam" id="1.25.40.10:FF:000348">
    <property type="entry name" value="Pentatricopeptide repeat-containing protein chloroplastic"/>
    <property type="match status" value="1"/>
</dbReference>
<dbReference type="NCBIfam" id="TIGR00756">
    <property type="entry name" value="PPR"/>
    <property type="match status" value="6"/>
</dbReference>
<organism evidence="4 5">
    <name type="scientific">Tetracentron sinense</name>
    <name type="common">Spur-leaf</name>
    <dbReference type="NCBI Taxonomy" id="13715"/>
    <lineage>
        <taxon>Eukaryota</taxon>
        <taxon>Viridiplantae</taxon>
        <taxon>Streptophyta</taxon>
        <taxon>Embryophyta</taxon>
        <taxon>Tracheophyta</taxon>
        <taxon>Spermatophyta</taxon>
        <taxon>Magnoliopsida</taxon>
        <taxon>Trochodendrales</taxon>
        <taxon>Trochodendraceae</taxon>
        <taxon>Tetracentron</taxon>
    </lineage>
</organism>
<feature type="repeat" description="PPR" evidence="2">
    <location>
        <begin position="75"/>
        <end position="109"/>
    </location>
</feature>
<dbReference type="GO" id="GO:0008270">
    <property type="term" value="F:zinc ion binding"/>
    <property type="evidence" value="ECO:0007669"/>
    <property type="project" value="InterPro"/>
</dbReference>
<dbReference type="PROSITE" id="PS51375">
    <property type="entry name" value="PPR"/>
    <property type="match status" value="5"/>
</dbReference>
<feature type="repeat" description="PPR" evidence="2">
    <location>
        <begin position="207"/>
        <end position="241"/>
    </location>
</feature>
<keyword evidence="1" id="KW-0677">Repeat</keyword>
<protein>
    <recommendedName>
        <fullName evidence="3">DYW domain-containing protein</fullName>
    </recommendedName>
</protein>
<keyword evidence="5" id="KW-1185">Reference proteome</keyword>
<sequence length="678" mass="75441">MNRPLNTTRYFSPKTIILSLSDSCKNMRDLKQIHAQIIKEENPFAAAKLISFCAVSPHGSIDYAKTLFHQQQNPTVLAWNSLIRGLSSNKKPLEAISSYQNMLQRGFLPNNFTFPFVLKACTESSMIQYGVLIHTHVIKTGLESDSYIQSSLIHLYAIGKDLGAAKKLFDKCSEMDVVSWNSMIDGYVKCGGMKLAKSVFERMACRDVVSWNTMINGYGILGNIEEAKKLFDKMPERNVVSWNSMLAGYVKCGDVENACRIFREIPQRDVVSWNALLACYAQSGRSNEALSLFDEMQAVGVKPTEATIVSLLSACSHLGALNQGARLHTYINDHKIEINTILGTALTDMYAKCGSISRATEVFYSIESKDVLAWNTILIGMAMHGHSEVAHQLFKEMQDGGVAPDDITIVAMLSACSHAGMVEEGQRLLACMSSTYGIDPKVEHYGCVIDLLARSGLLEDAMDLIGTMPMEPNANAWGALLGGCRIHGNIDVGERVGKRLIDIQPHHSGRYVLLSNIYAAAKRWDDARNVRNLMKAKGVAKVPGVSMIELKGVVHRFVAGDQSHPESDHIYNKLSDISTRLKIAIGYSPDTEQVLFDIEEEEKENALSVHSEKLAIAFGFLHMGPEDAIRIVKNLRVCRDCHDVTKLISKVYSREIIVRDRNRFHHFKEGGCSCMDYW</sequence>
<reference evidence="4 5" key="1">
    <citation type="submission" date="2020-04" db="EMBL/GenBank/DDBJ databases">
        <title>Plant Genome Project.</title>
        <authorList>
            <person name="Zhang R.-G."/>
        </authorList>
    </citation>
    <scope>NUCLEOTIDE SEQUENCE [LARGE SCALE GENOMIC DNA]</scope>
    <source>
        <strain evidence="4">YNK0</strain>
        <tissue evidence="4">Leaf</tissue>
    </source>
</reference>
<dbReference type="Gene3D" id="1.25.40.10">
    <property type="entry name" value="Tetratricopeptide repeat domain"/>
    <property type="match status" value="4"/>
</dbReference>
<dbReference type="Pfam" id="PF20431">
    <property type="entry name" value="E_motif"/>
    <property type="match status" value="1"/>
</dbReference>
<dbReference type="EMBL" id="JABCRI010000018">
    <property type="protein sequence ID" value="KAF8389555.1"/>
    <property type="molecule type" value="Genomic_DNA"/>
</dbReference>
<dbReference type="SUPFAM" id="SSF81901">
    <property type="entry name" value="HCP-like"/>
    <property type="match status" value="1"/>
</dbReference>
<dbReference type="PANTHER" id="PTHR47926:SF473">
    <property type="entry name" value="(WILD MALAYSIAN BANANA) HYPOTHETICAL PROTEIN"/>
    <property type="match status" value="1"/>
</dbReference>
<dbReference type="InterPro" id="IPR002885">
    <property type="entry name" value="PPR_rpt"/>
</dbReference>
<dbReference type="InterPro" id="IPR046960">
    <property type="entry name" value="PPR_At4g14850-like_plant"/>
</dbReference>
<evidence type="ECO:0000256" key="1">
    <source>
        <dbReference type="ARBA" id="ARBA00022737"/>
    </source>
</evidence>
<evidence type="ECO:0000259" key="3">
    <source>
        <dbReference type="Pfam" id="PF14432"/>
    </source>
</evidence>
<accession>A0A834YK86</accession>
<feature type="repeat" description="PPR" evidence="2">
    <location>
        <begin position="269"/>
        <end position="303"/>
    </location>
</feature>
<dbReference type="InterPro" id="IPR046848">
    <property type="entry name" value="E_motif"/>
</dbReference>
<evidence type="ECO:0000313" key="5">
    <source>
        <dbReference type="Proteomes" id="UP000655225"/>
    </source>
</evidence>
<dbReference type="GO" id="GO:0009451">
    <property type="term" value="P:RNA modification"/>
    <property type="evidence" value="ECO:0007669"/>
    <property type="project" value="InterPro"/>
</dbReference>
<dbReference type="OrthoDB" id="185373at2759"/>
<evidence type="ECO:0000256" key="2">
    <source>
        <dbReference type="PROSITE-ProRule" id="PRU00708"/>
    </source>
</evidence>
<dbReference type="InterPro" id="IPR032867">
    <property type="entry name" value="DYW_dom"/>
</dbReference>
<dbReference type="GO" id="GO:0003723">
    <property type="term" value="F:RNA binding"/>
    <property type="evidence" value="ECO:0007669"/>
    <property type="project" value="InterPro"/>
</dbReference>
<proteinExistence type="predicted"/>
<name>A0A834YK86_TETSI</name>
<dbReference type="Pfam" id="PF20430">
    <property type="entry name" value="Eplus_motif"/>
    <property type="match status" value="1"/>
</dbReference>
<dbReference type="FunFam" id="1.25.40.10:FF:000184">
    <property type="entry name" value="Pentatricopeptide repeat-containing protein, chloroplastic"/>
    <property type="match status" value="1"/>
</dbReference>
<evidence type="ECO:0000313" key="4">
    <source>
        <dbReference type="EMBL" id="KAF8389555.1"/>
    </source>
</evidence>